<dbReference type="RefSeq" id="WP_160785222.1">
    <property type="nucleotide sequence ID" value="NZ_CP086610.1"/>
</dbReference>
<gene>
    <name evidence="3" type="ORF">GR156_05895</name>
</gene>
<dbReference type="AlphaFoldDB" id="A0A6N8T9C0"/>
<dbReference type="InterPro" id="IPR036465">
    <property type="entry name" value="vWFA_dom_sf"/>
</dbReference>
<dbReference type="EMBL" id="WUML01000003">
    <property type="protein sequence ID" value="MXN99826.1"/>
    <property type="molecule type" value="Genomic_DNA"/>
</dbReference>
<sequence length="392" mass="41629">MTKMAEKSTLVSRLLRDRSGNFAMVTAVVIPVILMAAGVAIDLTKTVLAKAELQDASDAAVLAAAAALANDGKSIDEARIIAQELFTLQMSGASSIVKEGDATLVDTAPVINITETAIGSTGKSYKVEIDASYSVKYNVLTRQLLGHQNGTLETTSIAESGTADSKSAFSMYFVLDKSGSMGEETKSTTSYPCPTKKKPDKVCSKNLTRIESLKLATASLLTQIDIADPTATYVRTGAVSYNSAAQKAKPLDWGTTGVLDYVNALTADGNTNSAPAFKIAYDSLMLDTEAQAHKDKQGNGQVPAKYIVFMTDGDNNQSNADKVTLEYCDLARTKKIEVYTIAFMAPSRGQALLSACATTQSHYFLAESTADLLAAFKSIGQQTSKTIARVTK</sequence>
<dbReference type="OrthoDB" id="7522752at2"/>
<dbReference type="SUPFAM" id="SSF53300">
    <property type="entry name" value="vWA-like"/>
    <property type="match status" value="1"/>
</dbReference>
<keyword evidence="1" id="KW-1133">Transmembrane helix</keyword>
<evidence type="ECO:0000313" key="3">
    <source>
        <dbReference type="EMBL" id="MXN99826.1"/>
    </source>
</evidence>
<organism evidence="3 4">
    <name type="scientific">Shinella zoogloeoides</name>
    <name type="common">Crabtreella saccharophila</name>
    <dbReference type="NCBI Taxonomy" id="352475"/>
    <lineage>
        <taxon>Bacteria</taxon>
        <taxon>Pseudomonadati</taxon>
        <taxon>Pseudomonadota</taxon>
        <taxon>Alphaproteobacteria</taxon>
        <taxon>Hyphomicrobiales</taxon>
        <taxon>Rhizobiaceae</taxon>
        <taxon>Shinella</taxon>
    </lineage>
</organism>
<dbReference type="PROSITE" id="PS50234">
    <property type="entry name" value="VWFA"/>
    <property type="match status" value="1"/>
</dbReference>
<proteinExistence type="predicted"/>
<evidence type="ECO:0000256" key="1">
    <source>
        <dbReference type="SAM" id="Phobius"/>
    </source>
</evidence>
<evidence type="ECO:0000259" key="2">
    <source>
        <dbReference type="PROSITE" id="PS50234"/>
    </source>
</evidence>
<dbReference type="Pfam" id="PF13400">
    <property type="entry name" value="Tad"/>
    <property type="match status" value="1"/>
</dbReference>
<dbReference type="Pfam" id="PF13519">
    <property type="entry name" value="VWA_2"/>
    <property type="match status" value="1"/>
</dbReference>
<keyword evidence="1" id="KW-0812">Transmembrane</keyword>
<dbReference type="Proteomes" id="UP000440304">
    <property type="component" value="Unassembled WGS sequence"/>
</dbReference>
<accession>A0A6N8T9C0</accession>
<dbReference type="InterPro" id="IPR002035">
    <property type="entry name" value="VWF_A"/>
</dbReference>
<comment type="caution">
    <text evidence="3">The sequence shown here is derived from an EMBL/GenBank/DDBJ whole genome shotgun (WGS) entry which is preliminary data.</text>
</comment>
<dbReference type="Gene3D" id="3.40.50.410">
    <property type="entry name" value="von Willebrand factor, type A domain"/>
    <property type="match status" value="1"/>
</dbReference>
<dbReference type="InterPro" id="IPR028087">
    <property type="entry name" value="Tad_N"/>
</dbReference>
<dbReference type="SMART" id="SM00327">
    <property type="entry name" value="VWA"/>
    <property type="match status" value="1"/>
</dbReference>
<feature type="transmembrane region" description="Helical" evidence="1">
    <location>
        <begin position="21"/>
        <end position="41"/>
    </location>
</feature>
<reference evidence="3 4" key="1">
    <citation type="submission" date="2019-12" db="EMBL/GenBank/DDBJ databases">
        <title>Shinella granuli gen. nov., sp. nov., and proposal of the reclassification of Zoogloea ramigera ATCC 19623 as Shinella zoogloeoides sp. nov.</title>
        <authorList>
            <person name="Gao J."/>
        </authorList>
    </citation>
    <scope>NUCLEOTIDE SEQUENCE [LARGE SCALE GENOMIC DNA]</scope>
    <source>
        <strain evidence="3 4">DSM 287</strain>
    </source>
</reference>
<evidence type="ECO:0000313" key="4">
    <source>
        <dbReference type="Proteomes" id="UP000440304"/>
    </source>
</evidence>
<name>A0A6N8T9C0_SHIZO</name>
<keyword evidence="1" id="KW-0472">Membrane</keyword>
<protein>
    <submittedName>
        <fullName evidence="3">VWA domain-containing protein</fullName>
    </submittedName>
</protein>
<feature type="domain" description="VWFA" evidence="2">
    <location>
        <begin position="170"/>
        <end position="379"/>
    </location>
</feature>
<dbReference type="CDD" id="cd00198">
    <property type="entry name" value="vWFA"/>
    <property type="match status" value="1"/>
</dbReference>